<evidence type="ECO:0000256" key="1">
    <source>
        <dbReference type="SAM" id="Coils"/>
    </source>
</evidence>
<accession>A0A2S9PYB9</accession>
<keyword evidence="1" id="KW-0175">Coiled coil</keyword>
<keyword evidence="4" id="KW-1185">Reference proteome</keyword>
<proteinExistence type="predicted"/>
<protein>
    <submittedName>
        <fullName evidence="3">Uncharacterized protein</fullName>
    </submittedName>
</protein>
<name>A0A2S9PYB9_9ACTN</name>
<feature type="coiled-coil region" evidence="1">
    <location>
        <begin position="56"/>
        <end position="83"/>
    </location>
</feature>
<reference evidence="3 4" key="1">
    <citation type="submission" date="2018-03" db="EMBL/GenBank/DDBJ databases">
        <title>Novel Streptomyces sp. from soil.</title>
        <authorList>
            <person name="Tan G.Y.A."/>
            <person name="Lee Z.Y."/>
        </authorList>
    </citation>
    <scope>NUCLEOTIDE SEQUENCE [LARGE SCALE GENOMIC DNA]</scope>
    <source>
        <strain evidence="3 4">ST5x</strain>
    </source>
</reference>
<dbReference type="EMBL" id="PVLV01000121">
    <property type="protein sequence ID" value="PRH79414.1"/>
    <property type="molecule type" value="Genomic_DNA"/>
</dbReference>
<evidence type="ECO:0000256" key="2">
    <source>
        <dbReference type="SAM" id="Phobius"/>
    </source>
</evidence>
<feature type="transmembrane region" description="Helical" evidence="2">
    <location>
        <begin position="6"/>
        <end position="25"/>
    </location>
</feature>
<dbReference type="Proteomes" id="UP000239322">
    <property type="component" value="Unassembled WGS sequence"/>
</dbReference>
<dbReference type="RefSeq" id="WP_105868530.1">
    <property type="nucleotide sequence ID" value="NZ_PVLV01000121.1"/>
</dbReference>
<sequence>MAVSETLITALGGGTMTGFLAYLGMRYTAQKSSEVQRASVEVEQRKVDREQFEAFKTAYREERQQDQEELDRLANKIEAQAALLRIAVRHIRVLRSELAQNQVPPPPLPVELEMVDLF</sequence>
<keyword evidence="2" id="KW-0812">Transmembrane</keyword>
<dbReference type="AlphaFoldDB" id="A0A2S9PYB9"/>
<comment type="caution">
    <text evidence="3">The sequence shown here is derived from an EMBL/GenBank/DDBJ whole genome shotgun (WGS) entry which is preliminary data.</text>
</comment>
<evidence type="ECO:0000313" key="4">
    <source>
        <dbReference type="Proteomes" id="UP000239322"/>
    </source>
</evidence>
<gene>
    <name evidence="3" type="ORF">C6N75_10040</name>
</gene>
<keyword evidence="2" id="KW-0472">Membrane</keyword>
<evidence type="ECO:0000313" key="3">
    <source>
        <dbReference type="EMBL" id="PRH79414.1"/>
    </source>
</evidence>
<keyword evidence="2" id="KW-1133">Transmembrane helix</keyword>
<organism evidence="3 4">
    <name type="scientific">Streptomyces solincola</name>
    <dbReference type="NCBI Taxonomy" id="2100817"/>
    <lineage>
        <taxon>Bacteria</taxon>
        <taxon>Bacillati</taxon>
        <taxon>Actinomycetota</taxon>
        <taxon>Actinomycetes</taxon>
        <taxon>Kitasatosporales</taxon>
        <taxon>Streptomycetaceae</taxon>
        <taxon>Streptomyces</taxon>
    </lineage>
</organism>